<name>A0A0R2B9N9_9LACO</name>
<keyword evidence="1" id="KW-0472">Membrane</keyword>
<accession>A0A0R2B9N9</accession>
<feature type="transmembrane region" description="Helical" evidence="1">
    <location>
        <begin position="28"/>
        <end position="46"/>
    </location>
</feature>
<gene>
    <name evidence="2" type="ORF">FC48_GL001154</name>
</gene>
<dbReference type="PROSITE" id="PS51257">
    <property type="entry name" value="PROKAR_LIPOPROTEIN"/>
    <property type="match status" value="1"/>
</dbReference>
<comment type="caution">
    <text evidence="2">The sequence shown here is derived from an EMBL/GenBank/DDBJ whole genome shotgun (WGS) entry which is preliminary data.</text>
</comment>
<dbReference type="EMBL" id="AYYN01000152">
    <property type="protein sequence ID" value="KRM73129.1"/>
    <property type="molecule type" value="Genomic_DNA"/>
</dbReference>
<dbReference type="Pfam" id="PF04020">
    <property type="entry name" value="Phage_holin_4_2"/>
    <property type="match status" value="1"/>
</dbReference>
<dbReference type="AlphaFoldDB" id="A0A0R2B9N9"/>
<evidence type="ECO:0000256" key="1">
    <source>
        <dbReference type="SAM" id="Phobius"/>
    </source>
</evidence>
<protein>
    <submittedName>
        <fullName evidence="2">Integral inner membrane protein</fullName>
    </submittedName>
</protein>
<organism evidence="2 3">
    <name type="scientific">Ligilactobacillus murinus DSM 20452 = NBRC 14221</name>
    <dbReference type="NCBI Taxonomy" id="1423772"/>
    <lineage>
        <taxon>Bacteria</taxon>
        <taxon>Bacillati</taxon>
        <taxon>Bacillota</taxon>
        <taxon>Bacilli</taxon>
        <taxon>Lactobacillales</taxon>
        <taxon>Lactobacillaceae</taxon>
        <taxon>Ligilactobacillus</taxon>
    </lineage>
</organism>
<dbReference type="Proteomes" id="UP000051612">
    <property type="component" value="Unassembled WGS sequence"/>
</dbReference>
<dbReference type="PATRIC" id="fig|1423772.3.peg.1241"/>
<feature type="transmembrane region" description="Helical" evidence="1">
    <location>
        <begin position="90"/>
        <end position="108"/>
    </location>
</feature>
<keyword evidence="1" id="KW-1133">Transmembrane helix</keyword>
<dbReference type="PANTHER" id="PTHR37309">
    <property type="entry name" value="SLR0284 PROTEIN"/>
    <property type="match status" value="1"/>
</dbReference>
<evidence type="ECO:0000313" key="3">
    <source>
        <dbReference type="Proteomes" id="UP000051612"/>
    </source>
</evidence>
<keyword evidence="1" id="KW-0812">Transmembrane</keyword>
<dbReference type="PANTHER" id="PTHR37309:SF1">
    <property type="entry name" value="SLR0284 PROTEIN"/>
    <property type="match status" value="1"/>
</dbReference>
<dbReference type="RefSeq" id="WP_056959853.1">
    <property type="nucleotide sequence ID" value="NZ_AYYN01000152.1"/>
</dbReference>
<reference evidence="2 3" key="1">
    <citation type="journal article" date="2015" name="Genome Announc.">
        <title>Expanding the biotechnology potential of lactobacilli through comparative genomics of 213 strains and associated genera.</title>
        <authorList>
            <person name="Sun Z."/>
            <person name="Harris H.M."/>
            <person name="McCann A."/>
            <person name="Guo C."/>
            <person name="Argimon S."/>
            <person name="Zhang W."/>
            <person name="Yang X."/>
            <person name="Jeffery I.B."/>
            <person name="Cooney J.C."/>
            <person name="Kagawa T.F."/>
            <person name="Liu W."/>
            <person name="Song Y."/>
            <person name="Salvetti E."/>
            <person name="Wrobel A."/>
            <person name="Rasinkangas P."/>
            <person name="Parkhill J."/>
            <person name="Rea M.C."/>
            <person name="O'Sullivan O."/>
            <person name="Ritari J."/>
            <person name="Douillard F.P."/>
            <person name="Paul Ross R."/>
            <person name="Yang R."/>
            <person name="Briner A.E."/>
            <person name="Felis G.E."/>
            <person name="de Vos W.M."/>
            <person name="Barrangou R."/>
            <person name="Klaenhammer T.R."/>
            <person name="Caufield P.W."/>
            <person name="Cui Y."/>
            <person name="Zhang H."/>
            <person name="O'Toole P.W."/>
        </authorList>
    </citation>
    <scope>NUCLEOTIDE SEQUENCE [LARGE SCALE GENOMIC DNA]</scope>
    <source>
        <strain evidence="2 3">DSM 20452</strain>
    </source>
</reference>
<proteinExistence type="predicted"/>
<evidence type="ECO:0000313" key="2">
    <source>
        <dbReference type="EMBL" id="KRM73129.1"/>
    </source>
</evidence>
<dbReference type="InterPro" id="IPR007165">
    <property type="entry name" value="Phage_holin_4_2"/>
</dbReference>
<sequence length="118" mass="13350">MNFWQRTLITILVFLATAGFFPTYFHVSSVWIACLAAIILGLLNMFVKPLLVILSLPITVMTLGIFYLFINAFMLELTSFLVGISFEFSSFWSAMMVAIILSIVNLVITNYTTQNSNY</sequence>
<feature type="transmembrane region" description="Helical" evidence="1">
    <location>
        <begin position="51"/>
        <end position="70"/>
    </location>
</feature>